<gene>
    <name evidence="1" type="ORF">SAMN02746098_04660</name>
</gene>
<dbReference type="Proteomes" id="UP000183954">
    <property type="component" value="Unassembled WGS sequence"/>
</dbReference>
<feature type="non-terminal residue" evidence="1">
    <location>
        <position position="140"/>
    </location>
</feature>
<reference evidence="2" key="1">
    <citation type="submission" date="2016-11" db="EMBL/GenBank/DDBJ databases">
        <authorList>
            <person name="Varghese N."/>
            <person name="Submissions S."/>
        </authorList>
    </citation>
    <scope>NUCLEOTIDE SEQUENCE [LARGE SCALE GENOMIC DNA]</scope>
    <source>
        <strain evidence="2">DSM 15449</strain>
    </source>
</reference>
<proteinExistence type="predicted"/>
<dbReference type="AlphaFoldDB" id="A0A1M6E1Q8"/>
<name>A0A1M6E1Q8_9FIRM</name>
<keyword evidence="2" id="KW-1185">Reference proteome</keyword>
<evidence type="ECO:0000313" key="1">
    <source>
        <dbReference type="EMBL" id="SHI79339.1"/>
    </source>
</evidence>
<dbReference type="EMBL" id="FQXJ01000025">
    <property type="protein sequence ID" value="SHI79339.1"/>
    <property type="molecule type" value="Genomic_DNA"/>
</dbReference>
<protein>
    <recommendedName>
        <fullName evidence="3">Collagen triple helix repeat-containing protein</fullName>
    </recommendedName>
</protein>
<evidence type="ECO:0008006" key="3">
    <source>
        <dbReference type="Google" id="ProtNLM"/>
    </source>
</evidence>
<organism evidence="1 2">
    <name type="scientific">Desulfosporosinus lacus DSM 15449</name>
    <dbReference type="NCBI Taxonomy" id="1121420"/>
    <lineage>
        <taxon>Bacteria</taxon>
        <taxon>Bacillati</taxon>
        <taxon>Bacillota</taxon>
        <taxon>Clostridia</taxon>
        <taxon>Eubacteriales</taxon>
        <taxon>Desulfitobacteriaceae</taxon>
        <taxon>Desulfosporosinus</taxon>
    </lineage>
</organism>
<evidence type="ECO:0000313" key="2">
    <source>
        <dbReference type="Proteomes" id="UP000183954"/>
    </source>
</evidence>
<accession>A0A1M6E1Q8</accession>
<sequence>MPELTTGLIENTPVNEVRPTSTFTVKITNDDTSDATVFIEGFYVTGITKVLYVLELFIMAPGEVAERVYFAQFDEFEFQFVTSSDAVEISCWGKDVAGNLVAAHRLVPAELDPIGPEGITGATGATGVAGATGATGVAGA</sequence>
<dbReference type="STRING" id="1121420.SAMN02746098_04660"/>